<gene>
    <name evidence="2" type="ORF">GGR12_002738</name>
</gene>
<dbReference type="RefSeq" id="WP_183204995.1">
    <property type="nucleotide sequence ID" value="NZ_BAAAER010000003.1"/>
</dbReference>
<feature type="transmembrane region" description="Helical" evidence="1">
    <location>
        <begin position="45"/>
        <end position="67"/>
    </location>
</feature>
<keyword evidence="1" id="KW-1133">Transmembrane helix</keyword>
<accession>A0A7W6NPX1</accession>
<reference evidence="2 3" key="1">
    <citation type="submission" date="2020-08" db="EMBL/GenBank/DDBJ databases">
        <title>Genomic Encyclopedia of Type Strains, Phase IV (KMG-IV): sequencing the most valuable type-strain genomes for metagenomic binning, comparative biology and taxonomic classification.</title>
        <authorList>
            <person name="Goeker M."/>
        </authorList>
    </citation>
    <scope>NUCLEOTIDE SEQUENCE [LARGE SCALE GENOMIC DNA]</scope>
    <source>
        <strain evidence="2 3">DSM 23960</strain>
    </source>
</reference>
<dbReference type="AlphaFoldDB" id="A0A7W6NPX1"/>
<keyword evidence="1" id="KW-0812">Transmembrane</keyword>
<name>A0A7W6NPX1_9CAUL</name>
<protein>
    <recommendedName>
        <fullName evidence="4">DoxX family protein</fullName>
    </recommendedName>
</protein>
<proteinExistence type="predicted"/>
<feature type="transmembrane region" description="Helical" evidence="1">
    <location>
        <begin position="74"/>
        <end position="91"/>
    </location>
</feature>
<dbReference type="EMBL" id="JACIDM010000003">
    <property type="protein sequence ID" value="MBB4083850.1"/>
    <property type="molecule type" value="Genomic_DNA"/>
</dbReference>
<feature type="transmembrane region" description="Helical" evidence="1">
    <location>
        <begin position="97"/>
        <end position="120"/>
    </location>
</feature>
<keyword evidence="3" id="KW-1185">Reference proteome</keyword>
<evidence type="ECO:0008006" key="4">
    <source>
        <dbReference type="Google" id="ProtNLM"/>
    </source>
</evidence>
<evidence type="ECO:0000313" key="3">
    <source>
        <dbReference type="Proteomes" id="UP000529946"/>
    </source>
</evidence>
<keyword evidence="1" id="KW-0472">Membrane</keyword>
<sequence length="126" mass="14060">MLLTARRIQWGIAAVFFVLGGWALVAPQSVIDLTFLPQHRIDAPILPFVVACFGAQAMISGLFAAFSKFTKTTFLAYGIGLLPFFWFNWWFTFVDPVFTPLGLLDAVGNSIMLGLCVLGWRRADKR</sequence>
<organism evidence="2 3">
    <name type="scientific">Brevundimonas lenta</name>
    <dbReference type="NCBI Taxonomy" id="424796"/>
    <lineage>
        <taxon>Bacteria</taxon>
        <taxon>Pseudomonadati</taxon>
        <taxon>Pseudomonadota</taxon>
        <taxon>Alphaproteobacteria</taxon>
        <taxon>Caulobacterales</taxon>
        <taxon>Caulobacteraceae</taxon>
        <taxon>Brevundimonas</taxon>
    </lineage>
</organism>
<feature type="transmembrane region" description="Helical" evidence="1">
    <location>
        <begin position="7"/>
        <end position="25"/>
    </location>
</feature>
<evidence type="ECO:0000256" key="1">
    <source>
        <dbReference type="SAM" id="Phobius"/>
    </source>
</evidence>
<evidence type="ECO:0000313" key="2">
    <source>
        <dbReference type="EMBL" id="MBB4083850.1"/>
    </source>
</evidence>
<dbReference type="Proteomes" id="UP000529946">
    <property type="component" value="Unassembled WGS sequence"/>
</dbReference>
<comment type="caution">
    <text evidence="2">The sequence shown here is derived from an EMBL/GenBank/DDBJ whole genome shotgun (WGS) entry which is preliminary data.</text>
</comment>